<keyword evidence="4" id="KW-1185">Reference proteome</keyword>
<protein>
    <submittedName>
        <fullName evidence="3">Nuclear transport factor 2 family protein</fullName>
    </submittedName>
</protein>
<feature type="chain" id="PRO_5045456014" evidence="1">
    <location>
        <begin position="23"/>
        <end position="162"/>
    </location>
</feature>
<evidence type="ECO:0000313" key="3">
    <source>
        <dbReference type="EMBL" id="MFC4013860.1"/>
    </source>
</evidence>
<name>A0ABV8GLG9_9ACTN</name>
<evidence type="ECO:0000256" key="1">
    <source>
        <dbReference type="SAM" id="SignalP"/>
    </source>
</evidence>
<dbReference type="InterPro" id="IPR032710">
    <property type="entry name" value="NTF2-like_dom_sf"/>
</dbReference>
<dbReference type="EMBL" id="JBHSBI010000030">
    <property type="protein sequence ID" value="MFC4013860.1"/>
    <property type="molecule type" value="Genomic_DNA"/>
</dbReference>
<dbReference type="Gene3D" id="3.10.450.50">
    <property type="match status" value="1"/>
</dbReference>
<proteinExistence type="predicted"/>
<organism evidence="3 4">
    <name type="scientific">Nonomuraea purpurea</name>
    <dbReference type="NCBI Taxonomy" id="1849276"/>
    <lineage>
        <taxon>Bacteria</taxon>
        <taxon>Bacillati</taxon>
        <taxon>Actinomycetota</taxon>
        <taxon>Actinomycetes</taxon>
        <taxon>Streptosporangiales</taxon>
        <taxon>Streptosporangiaceae</taxon>
        <taxon>Nonomuraea</taxon>
    </lineage>
</organism>
<keyword evidence="1" id="KW-0732">Signal</keyword>
<comment type="caution">
    <text evidence="3">The sequence shown here is derived from an EMBL/GenBank/DDBJ whole genome shotgun (WGS) entry which is preliminary data.</text>
</comment>
<dbReference type="Proteomes" id="UP001595851">
    <property type="component" value="Unassembled WGS sequence"/>
</dbReference>
<gene>
    <name evidence="3" type="ORF">ACFOY2_42000</name>
</gene>
<dbReference type="Pfam" id="PF12680">
    <property type="entry name" value="SnoaL_2"/>
    <property type="match status" value="1"/>
</dbReference>
<evidence type="ECO:0000313" key="4">
    <source>
        <dbReference type="Proteomes" id="UP001595851"/>
    </source>
</evidence>
<feature type="signal peptide" evidence="1">
    <location>
        <begin position="1"/>
        <end position="22"/>
    </location>
</feature>
<reference evidence="4" key="1">
    <citation type="journal article" date="2019" name="Int. J. Syst. Evol. Microbiol.">
        <title>The Global Catalogue of Microorganisms (GCM) 10K type strain sequencing project: providing services to taxonomists for standard genome sequencing and annotation.</title>
        <authorList>
            <consortium name="The Broad Institute Genomics Platform"/>
            <consortium name="The Broad Institute Genome Sequencing Center for Infectious Disease"/>
            <person name="Wu L."/>
            <person name="Ma J."/>
        </authorList>
    </citation>
    <scope>NUCLEOTIDE SEQUENCE [LARGE SCALE GENOMIC DNA]</scope>
    <source>
        <strain evidence="4">TBRC 1276</strain>
    </source>
</reference>
<dbReference type="RefSeq" id="WP_379533714.1">
    <property type="nucleotide sequence ID" value="NZ_JBHSBI010000030.1"/>
</dbReference>
<accession>A0ABV8GLG9</accession>
<dbReference type="SUPFAM" id="SSF54427">
    <property type="entry name" value="NTF2-like"/>
    <property type="match status" value="1"/>
</dbReference>
<sequence>MRTPIILVAAALTLATAAPAFADGQGATERRTAAFMEALERKNLTALSALLDPDVTMTLPLSFSGRKEDAARFTGKAEVLGYAKNAFAMFGKINFVNKKVTVSKDGKSSFVQADGDFTTADGKPYRNVYVYHFEWRDGRVIRSAEYGNPVTFCATFPATPGC</sequence>
<dbReference type="InterPro" id="IPR037401">
    <property type="entry name" value="SnoaL-like"/>
</dbReference>
<evidence type="ECO:0000259" key="2">
    <source>
        <dbReference type="Pfam" id="PF12680"/>
    </source>
</evidence>
<feature type="domain" description="SnoaL-like" evidence="2">
    <location>
        <begin position="34"/>
        <end position="142"/>
    </location>
</feature>